<dbReference type="Proteomes" id="UP000790377">
    <property type="component" value="Unassembled WGS sequence"/>
</dbReference>
<keyword evidence="2" id="KW-1185">Reference proteome</keyword>
<reference evidence="1" key="1">
    <citation type="journal article" date="2021" name="New Phytol.">
        <title>Evolutionary innovations through gain and loss of genes in the ectomycorrhizal Boletales.</title>
        <authorList>
            <person name="Wu G."/>
            <person name="Miyauchi S."/>
            <person name="Morin E."/>
            <person name="Kuo A."/>
            <person name="Drula E."/>
            <person name="Varga T."/>
            <person name="Kohler A."/>
            <person name="Feng B."/>
            <person name="Cao Y."/>
            <person name="Lipzen A."/>
            <person name="Daum C."/>
            <person name="Hundley H."/>
            <person name="Pangilinan J."/>
            <person name="Johnson J."/>
            <person name="Barry K."/>
            <person name="LaButti K."/>
            <person name="Ng V."/>
            <person name="Ahrendt S."/>
            <person name="Min B."/>
            <person name="Choi I.G."/>
            <person name="Park H."/>
            <person name="Plett J.M."/>
            <person name="Magnuson J."/>
            <person name="Spatafora J.W."/>
            <person name="Nagy L.G."/>
            <person name="Henrissat B."/>
            <person name="Grigoriev I.V."/>
            <person name="Yang Z.L."/>
            <person name="Xu J."/>
            <person name="Martin F.M."/>
        </authorList>
    </citation>
    <scope>NUCLEOTIDE SEQUENCE</scope>
    <source>
        <strain evidence="1">ATCC 28755</strain>
    </source>
</reference>
<organism evidence="1 2">
    <name type="scientific">Hygrophoropsis aurantiaca</name>
    <dbReference type="NCBI Taxonomy" id="72124"/>
    <lineage>
        <taxon>Eukaryota</taxon>
        <taxon>Fungi</taxon>
        <taxon>Dikarya</taxon>
        <taxon>Basidiomycota</taxon>
        <taxon>Agaricomycotina</taxon>
        <taxon>Agaricomycetes</taxon>
        <taxon>Agaricomycetidae</taxon>
        <taxon>Boletales</taxon>
        <taxon>Coniophorineae</taxon>
        <taxon>Hygrophoropsidaceae</taxon>
        <taxon>Hygrophoropsis</taxon>
    </lineage>
</organism>
<evidence type="ECO:0000313" key="1">
    <source>
        <dbReference type="EMBL" id="KAH7915204.1"/>
    </source>
</evidence>
<comment type="caution">
    <text evidence="1">The sequence shown here is derived from an EMBL/GenBank/DDBJ whole genome shotgun (WGS) entry which is preliminary data.</text>
</comment>
<protein>
    <submittedName>
        <fullName evidence="1">Uncharacterized protein</fullName>
    </submittedName>
</protein>
<name>A0ACB8APA3_9AGAM</name>
<proteinExistence type="predicted"/>
<accession>A0ACB8APA3</accession>
<sequence>MVMIVLLILLGPTSLGIQPTVLTNVFTSAPLNLDMPVRRLMMIGHSTTLTLFGFVILTHVWTQKDSRGPVVIINITHTSSTAIGLILMCNSQRRHRLLGLLLPSASLL</sequence>
<dbReference type="EMBL" id="MU267603">
    <property type="protein sequence ID" value="KAH7915204.1"/>
    <property type="molecule type" value="Genomic_DNA"/>
</dbReference>
<evidence type="ECO:0000313" key="2">
    <source>
        <dbReference type="Proteomes" id="UP000790377"/>
    </source>
</evidence>
<gene>
    <name evidence="1" type="ORF">BJ138DRAFT_174874</name>
</gene>